<evidence type="ECO:0000256" key="1">
    <source>
        <dbReference type="SAM" id="MobiDB-lite"/>
    </source>
</evidence>
<sequence length="92" mass="10069">MEVFEKVYKKKDEGQWSGSRAEEVAEKENNNEKQAPSSQASVIPFGQQLWMLAAGGRKRGRVLGLGSEAHHTIAEPLQRSSPTAPTLSPPQP</sequence>
<feature type="compositionally biased region" description="Basic and acidic residues" evidence="1">
    <location>
        <begin position="1"/>
        <end position="31"/>
    </location>
</feature>
<proteinExistence type="predicted"/>
<feature type="region of interest" description="Disordered" evidence="1">
    <location>
        <begin position="67"/>
        <end position="92"/>
    </location>
</feature>
<evidence type="ECO:0000313" key="2">
    <source>
        <dbReference type="EMBL" id="KAL0349847.1"/>
    </source>
</evidence>
<gene>
    <name evidence="2" type="ORF">Sradi_4133900</name>
</gene>
<organism evidence="2">
    <name type="scientific">Sesamum radiatum</name>
    <name type="common">Black benniseed</name>
    <dbReference type="NCBI Taxonomy" id="300843"/>
    <lineage>
        <taxon>Eukaryota</taxon>
        <taxon>Viridiplantae</taxon>
        <taxon>Streptophyta</taxon>
        <taxon>Embryophyta</taxon>
        <taxon>Tracheophyta</taxon>
        <taxon>Spermatophyta</taxon>
        <taxon>Magnoliopsida</taxon>
        <taxon>eudicotyledons</taxon>
        <taxon>Gunneridae</taxon>
        <taxon>Pentapetalae</taxon>
        <taxon>asterids</taxon>
        <taxon>lamiids</taxon>
        <taxon>Lamiales</taxon>
        <taxon>Pedaliaceae</taxon>
        <taxon>Sesamum</taxon>
    </lineage>
</organism>
<dbReference type="EMBL" id="JACGWJ010000018">
    <property type="protein sequence ID" value="KAL0349847.1"/>
    <property type="molecule type" value="Genomic_DNA"/>
</dbReference>
<dbReference type="AlphaFoldDB" id="A0AAW2P175"/>
<reference evidence="2" key="2">
    <citation type="journal article" date="2024" name="Plant">
        <title>Genomic evolution and insights into agronomic trait innovations of Sesamum species.</title>
        <authorList>
            <person name="Miao H."/>
            <person name="Wang L."/>
            <person name="Qu L."/>
            <person name="Liu H."/>
            <person name="Sun Y."/>
            <person name="Le M."/>
            <person name="Wang Q."/>
            <person name="Wei S."/>
            <person name="Zheng Y."/>
            <person name="Lin W."/>
            <person name="Duan Y."/>
            <person name="Cao H."/>
            <person name="Xiong S."/>
            <person name="Wang X."/>
            <person name="Wei L."/>
            <person name="Li C."/>
            <person name="Ma Q."/>
            <person name="Ju M."/>
            <person name="Zhao R."/>
            <person name="Li G."/>
            <person name="Mu C."/>
            <person name="Tian Q."/>
            <person name="Mei H."/>
            <person name="Zhang T."/>
            <person name="Gao T."/>
            <person name="Zhang H."/>
        </authorList>
    </citation>
    <scope>NUCLEOTIDE SEQUENCE</scope>
    <source>
        <strain evidence="2">G02</strain>
    </source>
</reference>
<feature type="region of interest" description="Disordered" evidence="1">
    <location>
        <begin position="1"/>
        <end position="40"/>
    </location>
</feature>
<reference evidence="2" key="1">
    <citation type="submission" date="2020-06" db="EMBL/GenBank/DDBJ databases">
        <authorList>
            <person name="Li T."/>
            <person name="Hu X."/>
            <person name="Zhang T."/>
            <person name="Song X."/>
            <person name="Zhang H."/>
            <person name="Dai N."/>
            <person name="Sheng W."/>
            <person name="Hou X."/>
            <person name="Wei L."/>
        </authorList>
    </citation>
    <scope>NUCLEOTIDE SEQUENCE</scope>
    <source>
        <strain evidence="2">G02</strain>
        <tissue evidence="2">Leaf</tissue>
    </source>
</reference>
<name>A0AAW2P175_SESRA</name>
<protein>
    <submittedName>
        <fullName evidence="2">Uncharacterized protein</fullName>
    </submittedName>
</protein>
<comment type="caution">
    <text evidence="2">The sequence shown here is derived from an EMBL/GenBank/DDBJ whole genome shotgun (WGS) entry which is preliminary data.</text>
</comment>
<accession>A0AAW2P175</accession>